<keyword evidence="10" id="KW-1185">Reference proteome</keyword>
<dbReference type="GO" id="GO:0015179">
    <property type="term" value="F:L-amino acid transmembrane transporter activity"/>
    <property type="evidence" value="ECO:0007669"/>
    <property type="project" value="TreeGrafter"/>
</dbReference>
<keyword evidence="4 6" id="KW-0472">Membrane</keyword>
<feature type="transmembrane region" description="Helical" evidence="6">
    <location>
        <begin position="810"/>
        <end position="832"/>
    </location>
</feature>
<dbReference type="Proteomes" id="UP000186817">
    <property type="component" value="Unassembled WGS sequence"/>
</dbReference>
<dbReference type="InterPro" id="IPR013057">
    <property type="entry name" value="AA_transpt_TM"/>
</dbReference>
<dbReference type="GO" id="GO:0016020">
    <property type="term" value="C:membrane"/>
    <property type="evidence" value="ECO:0007669"/>
    <property type="project" value="UniProtKB-SubCell"/>
</dbReference>
<evidence type="ECO:0000259" key="8">
    <source>
        <dbReference type="Pfam" id="PF01755"/>
    </source>
</evidence>
<evidence type="ECO:0000259" key="7">
    <source>
        <dbReference type="Pfam" id="PF01490"/>
    </source>
</evidence>
<dbReference type="Pfam" id="PF01490">
    <property type="entry name" value="Aa_trans"/>
    <property type="match status" value="2"/>
</dbReference>
<dbReference type="Pfam" id="PF01755">
    <property type="entry name" value="Glyco_transf_25"/>
    <property type="match status" value="1"/>
</dbReference>
<dbReference type="SUPFAM" id="SSF50891">
    <property type="entry name" value="Cyclophilin-like"/>
    <property type="match status" value="1"/>
</dbReference>
<comment type="caution">
    <text evidence="9">The sequence shown here is derived from an EMBL/GenBank/DDBJ whole genome shotgun (WGS) entry which is preliminary data.</text>
</comment>
<dbReference type="OrthoDB" id="432767at2759"/>
<evidence type="ECO:0000256" key="3">
    <source>
        <dbReference type="ARBA" id="ARBA00022989"/>
    </source>
</evidence>
<evidence type="ECO:0000256" key="5">
    <source>
        <dbReference type="SAM" id="MobiDB-lite"/>
    </source>
</evidence>
<organism evidence="9 10">
    <name type="scientific">Symbiodinium microadriaticum</name>
    <name type="common">Dinoflagellate</name>
    <name type="synonym">Zooxanthella microadriatica</name>
    <dbReference type="NCBI Taxonomy" id="2951"/>
    <lineage>
        <taxon>Eukaryota</taxon>
        <taxon>Sar</taxon>
        <taxon>Alveolata</taxon>
        <taxon>Dinophyceae</taxon>
        <taxon>Suessiales</taxon>
        <taxon>Symbiodiniaceae</taxon>
        <taxon>Symbiodinium</taxon>
    </lineage>
</organism>
<feature type="transmembrane region" description="Helical" evidence="6">
    <location>
        <begin position="210"/>
        <end position="234"/>
    </location>
</feature>
<evidence type="ECO:0000313" key="10">
    <source>
        <dbReference type="Proteomes" id="UP000186817"/>
    </source>
</evidence>
<feature type="domain" description="Glycosyl transferase family 25" evidence="8">
    <location>
        <begin position="1420"/>
        <end position="1531"/>
    </location>
</feature>
<dbReference type="InterPro" id="IPR002654">
    <property type="entry name" value="Glyco_trans_25"/>
</dbReference>
<keyword evidence="3 6" id="KW-1133">Transmembrane helix</keyword>
<evidence type="ECO:0000256" key="2">
    <source>
        <dbReference type="ARBA" id="ARBA00022692"/>
    </source>
</evidence>
<dbReference type="Gene3D" id="2.40.100.10">
    <property type="entry name" value="Cyclophilin-like"/>
    <property type="match status" value="1"/>
</dbReference>
<protein>
    <submittedName>
        <fullName evidence="9">Glycosyltransferase 25 family member</fullName>
    </submittedName>
</protein>
<keyword evidence="9" id="KW-0808">Transferase</keyword>
<proteinExistence type="predicted"/>
<dbReference type="GO" id="GO:0016740">
    <property type="term" value="F:transferase activity"/>
    <property type="evidence" value="ECO:0007669"/>
    <property type="project" value="UniProtKB-KW"/>
</dbReference>
<feature type="domain" description="Amino acid transporter transmembrane" evidence="7">
    <location>
        <begin position="585"/>
        <end position="865"/>
    </location>
</feature>
<feature type="transmembrane region" description="Helical" evidence="6">
    <location>
        <begin position="787"/>
        <end position="804"/>
    </location>
</feature>
<feature type="region of interest" description="Disordered" evidence="5">
    <location>
        <begin position="1230"/>
        <end position="1254"/>
    </location>
</feature>
<keyword evidence="2 6" id="KW-0812">Transmembrane</keyword>
<evidence type="ECO:0000313" key="9">
    <source>
        <dbReference type="EMBL" id="OLP83175.1"/>
    </source>
</evidence>
<name>A0A1Q9CJU2_SYMMI</name>
<gene>
    <name evidence="9" type="ORF">AK812_SmicGene36094</name>
</gene>
<feature type="transmembrane region" description="Helical" evidence="6">
    <location>
        <begin position="727"/>
        <end position="745"/>
    </location>
</feature>
<evidence type="ECO:0000256" key="6">
    <source>
        <dbReference type="SAM" id="Phobius"/>
    </source>
</evidence>
<evidence type="ECO:0000256" key="1">
    <source>
        <dbReference type="ARBA" id="ARBA00004141"/>
    </source>
</evidence>
<accession>A0A1Q9CJU2</accession>
<reference evidence="9 10" key="1">
    <citation type="submission" date="2016-02" db="EMBL/GenBank/DDBJ databases">
        <title>Genome analysis of coral dinoflagellate symbionts highlights evolutionary adaptations to a symbiotic lifestyle.</title>
        <authorList>
            <person name="Aranda M."/>
            <person name="Li Y."/>
            <person name="Liew Y.J."/>
            <person name="Baumgarten S."/>
            <person name="Simakov O."/>
            <person name="Wilson M."/>
            <person name="Piel J."/>
            <person name="Ashoor H."/>
            <person name="Bougouffa S."/>
            <person name="Bajic V.B."/>
            <person name="Ryu T."/>
            <person name="Ravasi T."/>
            <person name="Bayer T."/>
            <person name="Micklem G."/>
            <person name="Kim H."/>
            <person name="Bhak J."/>
            <person name="Lajeunesse T.C."/>
            <person name="Voolstra C.R."/>
        </authorList>
    </citation>
    <scope>NUCLEOTIDE SEQUENCE [LARGE SCALE GENOMIC DNA]</scope>
    <source>
        <strain evidence="9 10">CCMP2467</strain>
    </source>
</reference>
<dbReference type="EMBL" id="LSRX01001135">
    <property type="protein sequence ID" value="OLP83175.1"/>
    <property type="molecule type" value="Genomic_DNA"/>
</dbReference>
<dbReference type="PANTHER" id="PTHR22950:SF666">
    <property type="entry name" value="VACUOLAR AMINO ACID TRANSPORTER 4"/>
    <property type="match status" value="1"/>
</dbReference>
<dbReference type="InterPro" id="IPR029000">
    <property type="entry name" value="Cyclophilin-like_dom_sf"/>
</dbReference>
<feature type="transmembrane region" description="Helical" evidence="6">
    <location>
        <begin position="681"/>
        <end position="707"/>
    </location>
</feature>
<dbReference type="CDD" id="cd06532">
    <property type="entry name" value="Glyco_transf_25"/>
    <property type="match status" value="1"/>
</dbReference>
<sequence length="1613" mass="175916">MLGPTALYDKERELVASQRSLALVKGSPVQRDVGPSASRGAEALAVLRCSDPGFGWPRAEVAGHIGPSIGRFKMAEGEGLPYQMANTTGTTPQGRFCMEQLARFTPLPSEMSAPGPGLSPRLAVAAILKGMMGAGVLSLPYVFGLVGLAFAVPGYLVVAAICCFSVWRIIQCEAILGDSRVLDPDTSTDEAMSKQDFGLGPLAQVAAHSLGLAGVVLAAFGIIVSQLGFCVAYVDIIITTLLEPNLLSDKIPETVLRVGLGLRESETATAQAAASNSKVSSVTWKPLAAHMCLPAHLLLFWCFLAWRVVCDCENCEEPDSQALLAIASEEADSWHNARLLRCAQAPAGDAFCFDTPPPPEFSVTFRLRDGRSFRVRTYSHWAPVFAQRFWQISKLNWWRNVAIYRNDYVNETTRFVSQWGLVGRPAVNDAWTKWKTSNQTEPALRSNTRGRVAFAMGAVVCQAGPEDPCRDLRPNCTAEDYCALGFTTEIFVNFANNSRLDPHGFAPFGEVEEGMHVVDDLARTLGHRYGEVQEVCPPEPPETYCVYRDGQRAGVNVTKFQAEGNPYIRRDFTEMFRLRIRSSRVHVVLCLLSSLRKLDSLAKISVLALAVYAYLLVVLPIRWGTEELTSGRAPSLAGVWGKFEPSNLGLWLGTSIFAQEAVVVSQCVYQDMRLRDHRAFRPILVSSFLICSVASTALAAFGCMCYGDSVKQVFYLNFPASSLDVTIAETILCLVLLPTFVIQLYPVARCFDELLTCAGYVSLSSDDSDETLEDSEEGRGQSCLVKVLARWLLVIITCVVAAVVPDLACISGYSGSFAMSVIGFFLPPLCHLKLHHFRVSTLDWILDVGLLAVGVTALVLGVSNTSTDCAEVIKRGGRRRWRAPSFAAFWEGSRRPRMRLSAVSEDNLLGLDQDTVDLHRKYHDATITYTAMNIDWAQDKGYENDGELSETERDAVARAARARLFRWPELEDRDVHAVNFGPERLRFCKSADSAEALGDPGKNVFVVSQMRRPSRLRHALNELYREGISANIVDAVDGDGFRAQDELESDCWAAHAAMSLVRDPVVAEAFFAQLPATDLSPAEASLLRALLALGDAAIALGLPAGVSLQEWAERRVPGHCVGQVNATGLVFIPTAAKATPPMSLVREGGNSRRDLGPSGAVEAVKATVVRSIVAGVKSIGATMLGPLGAMLRLKKAEEPDRMEAVENTFYYDTVQKRWRQHGVEDVDVSQIDPRTGRPKAPDLSAAHLPPPPMNGPTSGSLNRAGLQAVGSLYVDPLAKGTTAWSDATPTAPTTPSAAMAAAPAACADMLQYRSPLDEHWQSSGQVAGNVPFPTPCAAFEDGSYPLNQELQDSRLLDPPKGPMTMCDGPGNGSLLPGGASRCSLHNVALAWVLLKSDVPCRVAGTPPVKLRLGIIPVPGYEGHKNHGIHLTTGEVGCFMSHFTIWHHMVKHNIPAALILEDDFDLQPDFALKLGEYLEEARGYDWNLLYVGRSPTEPDWTRLSQHIVEPGYTLWTVGYIMRLDGAKALLDARVERAFAPLDDYFSVAAGRGFDCFYNDKVLEWKPYIPVLLRPMALTPPLVMPYVGSMFLSDTAKVRAATRYVEDLPVSVPDE</sequence>
<evidence type="ECO:0000256" key="4">
    <source>
        <dbReference type="ARBA" id="ARBA00023136"/>
    </source>
</evidence>
<feature type="transmembrane region" description="Helical" evidence="6">
    <location>
        <begin position="149"/>
        <end position="170"/>
    </location>
</feature>
<feature type="transmembrane region" description="Helical" evidence="6">
    <location>
        <begin position="844"/>
        <end position="862"/>
    </location>
</feature>
<feature type="domain" description="Amino acid transporter transmembrane" evidence="7">
    <location>
        <begin position="119"/>
        <end position="238"/>
    </location>
</feature>
<dbReference type="PANTHER" id="PTHR22950">
    <property type="entry name" value="AMINO ACID TRANSPORTER"/>
    <property type="match status" value="1"/>
</dbReference>
<feature type="transmembrane region" description="Helical" evidence="6">
    <location>
        <begin position="601"/>
        <end position="621"/>
    </location>
</feature>
<comment type="subcellular location">
    <subcellularLocation>
        <location evidence="1">Membrane</location>
        <topology evidence="1">Multi-pass membrane protein</topology>
    </subcellularLocation>
</comment>